<feature type="compositionally biased region" description="Basic and acidic residues" evidence="1">
    <location>
        <begin position="48"/>
        <end position="57"/>
    </location>
</feature>
<name>X6N0I4_RETFI</name>
<evidence type="ECO:0000313" key="3">
    <source>
        <dbReference type="Proteomes" id="UP000023152"/>
    </source>
</evidence>
<feature type="region of interest" description="Disordered" evidence="1">
    <location>
        <begin position="1"/>
        <end position="64"/>
    </location>
</feature>
<feature type="non-terminal residue" evidence="2">
    <location>
        <position position="1"/>
    </location>
</feature>
<keyword evidence="3" id="KW-1185">Reference proteome</keyword>
<dbReference type="AlphaFoldDB" id="X6N0I4"/>
<sequence>NEDMKESPENNGNTDRGEDLEVQFLPENDFGLKTRDGNPTMKATPDNPNDHTKDVKTRNNNSESMDNAQENELLNHNSRINGNGSGVHLPNIKVTTNSEHYAQTLSRSSSLSSFSMHSKHHFNGHYTNGIQKHQFTSTKSMTSSKKLHMLSQMVANGVFQIEDVVLAHPYMGVLKFHSTTITIIIKSIHKKKKKKNCFENCFRQIKSRVMHKTLDRYLGPLINPQTNEEQTQWPEWYLGLECFAWPNSTQQSSQPQSQLQSHSDEATADYSGDLVGVVNCFNGVHDSQKYFECDNEGNTRGLLIPIEYFTKIVGVWEIMRKLSSQKAVNEQLTKKLEQVTVAFDGMRQHIQEFCTSFFFFFFFFF</sequence>
<evidence type="ECO:0000313" key="2">
    <source>
        <dbReference type="EMBL" id="ETO19790.1"/>
    </source>
</evidence>
<gene>
    <name evidence="2" type="ORF">RFI_17440</name>
</gene>
<dbReference type="EMBL" id="ASPP01013282">
    <property type="protein sequence ID" value="ETO19790.1"/>
    <property type="molecule type" value="Genomic_DNA"/>
</dbReference>
<evidence type="ECO:0000256" key="1">
    <source>
        <dbReference type="SAM" id="MobiDB-lite"/>
    </source>
</evidence>
<proteinExistence type="predicted"/>
<organism evidence="2 3">
    <name type="scientific">Reticulomyxa filosa</name>
    <dbReference type="NCBI Taxonomy" id="46433"/>
    <lineage>
        <taxon>Eukaryota</taxon>
        <taxon>Sar</taxon>
        <taxon>Rhizaria</taxon>
        <taxon>Retaria</taxon>
        <taxon>Foraminifera</taxon>
        <taxon>Monothalamids</taxon>
        <taxon>Reticulomyxidae</taxon>
        <taxon>Reticulomyxa</taxon>
    </lineage>
</organism>
<accession>X6N0I4</accession>
<protein>
    <submittedName>
        <fullName evidence="2">Uncharacterized protein</fullName>
    </submittedName>
</protein>
<comment type="caution">
    <text evidence="2">The sequence shown here is derived from an EMBL/GenBank/DDBJ whole genome shotgun (WGS) entry which is preliminary data.</text>
</comment>
<dbReference type="Proteomes" id="UP000023152">
    <property type="component" value="Unassembled WGS sequence"/>
</dbReference>
<reference evidence="2 3" key="1">
    <citation type="journal article" date="2013" name="Curr. Biol.">
        <title>The Genome of the Foraminiferan Reticulomyxa filosa.</title>
        <authorList>
            <person name="Glockner G."/>
            <person name="Hulsmann N."/>
            <person name="Schleicher M."/>
            <person name="Noegel A.A."/>
            <person name="Eichinger L."/>
            <person name="Gallinger C."/>
            <person name="Pawlowski J."/>
            <person name="Sierra R."/>
            <person name="Euteneuer U."/>
            <person name="Pillet L."/>
            <person name="Moustafa A."/>
            <person name="Platzer M."/>
            <person name="Groth M."/>
            <person name="Szafranski K."/>
            <person name="Schliwa M."/>
        </authorList>
    </citation>
    <scope>NUCLEOTIDE SEQUENCE [LARGE SCALE GENOMIC DNA]</scope>
</reference>